<keyword evidence="2" id="KW-1185">Reference proteome</keyword>
<proteinExistence type="predicted"/>
<gene>
    <name evidence="1" type="ORF">SEA_KABLUNA_64</name>
</gene>
<organism evidence="1 2">
    <name type="scientific">Gordonia phage Kabluna</name>
    <dbReference type="NCBI Taxonomy" id="2041511"/>
    <lineage>
        <taxon>Viruses</taxon>
        <taxon>Duplodnaviria</taxon>
        <taxon>Heunggongvirae</taxon>
        <taxon>Uroviricota</taxon>
        <taxon>Caudoviricetes</taxon>
        <taxon>Zierdtviridae</taxon>
        <taxon>Emilbogenvirinae</taxon>
        <taxon>Kablunavirus</taxon>
        <taxon>Kablunavirus kabluna</taxon>
    </lineage>
</organism>
<reference evidence="1 2" key="1">
    <citation type="submission" date="2017-09" db="EMBL/GenBank/DDBJ databases">
        <authorList>
            <person name="Pope W.H."/>
            <person name="Garlena R.A."/>
            <person name="Russell D.A."/>
            <person name="Jacobs-Sera D."/>
            <person name="Hatfull G.F."/>
        </authorList>
    </citation>
    <scope>NUCLEOTIDE SEQUENCE [LARGE SCALE GENOMIC DNA]</scope>
</reference>
<evidence type="ECO:0000313" key="1">
    <source>
        <dbReference type="EMBL" id="ATN89585.1"/>
    </source>
</evidence>
<dbReference type="Proteomes" id="UP000229692">
    <property type="component" value="Segment"/>
</dbReference>
<evidence type="ECO:0000313" key="2">
    <source>
        <dbReference type="Proteomes" id="UP000229692"/>
    </source>
</evidence>
<protein>
    <submittedName>
        <fullName evidence="1">Uncharacterized protein</fullName>
    </submittedName>
</protein>
<sequence length="118" mass="13491">MTIVNRVPTLKPRGRCGFVRESKMGAMLRCTLVAGHDEGRRHRSPNSPSRHYFVPLSDFDENGQMIFKGRIINAPRDLYRGYIDPFERIKARQAAAERVLRAPLDFSHLDGLRKGGLR</sequence>
<accession>A0A2D1GCI9</accession>
<dbReference type="EMBL" id="MF919510">
    <property type="protein sequence ID" value="ATN89585.1"/>
    <property type="molecule type" value="Genomic_DNA"/>
</dbReference>
<name>A0A2D1GCI9_9CAUD</name>